<evidence type="ECO:0000313" key="1">
    <source>
        <dbReference type="EMBL" id="CAG8801266.1"/>
    </source>
</evidence>
<gene>
    <name evidence="1" type="ORF">RPERSI_LOCUS21078</name>
</gene>
<feature type="non-terminal residue" evidence="1">
    <location>
        <position position="1"/>
    </location>
</feature>
<name>A0ACA9RMT5_9GLOM</name>
<keyword evidence="2" id="KW-1185">Reference proteome</keyword>
<accession>A0ACA9RMT5</accession>
<dbReference type="Proteomes" id="UP000789920">
    <property type="component" value="Unassembled WGS sequence"/>
</dbReference>
<reference evidence="1" key="1">
    <citation type="submission" date="2021-06" db="EMBL/GenBank/DDBJ databases">
        <authorList>
            <person name="Kallberg Y."/>
            <person name="Tangrot J."/>
            <person name="Rosling A."/>
        </authorList>
    </citation>
    <scope>NUCLEOTIDE SEQUENCE</scope>
    <source>
        <strain evidence="1">MA461A</strain>
    </source>
</reference>
<proteinExistence type="predicted"/>
<sequence length="73" mass="8149">IGELYVQSNNVSTAPTIAPTMASTITPTMGPTMTLRKKPKKKKKLIKPEIQKKNAGLYHKSVREKRKAIPQEC</sequence>
<dbReference type="EMBL" id="CAJVQC010060911">
    <property type="protein sequence ID" value="CAG8801266.1"/>
    <property type="molecule type" value="Genomic_DNA"/>
</dbReference>
<organism evidence="1 2">
    <name type="scientific">Racocetra persica</name>
    <dbReference type="NCBI Taxonomy" id="160502"/>
    <lineage>
        <taxon>Eukaryota</taxon>
        <taxon>Fungi</taxon>
        <taxon>Fungi incertae sedis</taxon>
        <taxon>Mucoromycota</taxon>
        <taxon>Glomeromycotina</taxon>
        <taxon>Glomeromycetes</taxon>
        <taxon>Diversisporales</taxon>
        <taxon>Gigasporaceae</taxon>
        <taxon>Racocetra</taxon>
    </lineage>
</organism>
<protein>
    <submittedName>
        <fullName evidence="1">2549_t:CDS:1</fullName>
    </submittedName>
</protein>
<comment type="caution">
    <text evidence="1">The sequence shown here is derived from an EMBL/GenBank/DDBJ whole genome shotgun (WGS) entry which is preliminary data.</text>
</comment>
<evidence type="ECO:0000313" key="2">
    <source>
        <dbReference type="Proteomes" id="UP000789920"/>
    </source>
</evidence>